<keyword evidence="7 9" id="KW-0472">Membrane</keyword>
<feature type="transmembrane region" description="Helical" evidence="11">
    <location>
        <begin position="429"/>
        <end position="448"/>
    </location>
</feature>
<dbReference type="EMBL" id="JADBJN010000003">
    <property type="protein sequence ID" value="KAG5671370.1"/>
    <property type="molecule type" value="Genomic_DNA"/>
</dbReference>
<evidence type="ECO:0000256" key="9">
    <source>
        <dbReference type="PIRNR" id="PIRNR000439"/>
    </source>
</evidence>
<keyword evidence="3 9" id="KW-0808">Transferase</keyword>
<evidence type="ECO:0000256" key="6">
    <source>
        <dbReference type="ARBA" id="ARBA00022989"/>
    </source>
</evidence>
<evidence type="ECO:0000256" key="8">
    <source>
        <dbReference type="ARBA" id="ARBA00023315"/>
    </source>
</evidence>
<evidence type="ECO:0000256" key="10">
    <source>
        <dbReference type="PIRSR" id="PIRSR000439-1"/>
    </source>
</evidence>
<dbReference type="InterPro" id="IPR014371">
    <property type="entry name" value="Oat_ACAT_DAG_ARE"/>
</dbReference>
<evidence type="ECO:0000256" key="1">
    <source>
        <dbReference type="ARBA" id="ARBA00004477"/>
    </source>
</evidence>
<dbReference type="GO" id="GO:0008203">
    <property type="term" value="P:cholesterol metabolic process"/>
    <property type="evidence" value="ECO:0007669"/>
    <property type="project" value="TreeGrafter"/>
</dbReference>
<gene>
    <name evidence="12" type="ORF">PVAND_001571</name>
</gene>
<keyword evidence="13" id="KW-1185">Reference proteome</keyword>
<dbReference type="Pfam" id="PF03062">
    <property type="entry name" value="MBOAT"/>
    <property type="match status" value="1"/>
</dbReference>
<evidence type="ECO:0000256" key="11">
    <source>
        <dbReference type="SAM" id="Phobius"/>
    </source>
</evidence>
<feature type="transmembrane region" description="Helical" evidence="11">
    <location>
        <begin position="329"/>
        <end position="347"/>
    </location>
</feature>
<comment type="similarity">
    <text evidence="2 9">Belongs to the membrane-bound acyltransferase family. Sterol o-acyltransferase subfamily.</text>
</comment>
<evidence type="ECO:0000256" key="7">
    <source>
        <dbReference type="ARBA" id="ARBA00023136"/>
    </source>
</evidence>
<evidence type="ECO:0000313" key="13">
    <source>
        <dbReference type="Proteomes" id="UP001107558"/>
    </source>
</evidence>
<evidence type="ECO:0000256" key="3">
    <source>
        <dbReference type="ARBA" id="ARBA00022679"/>
    </source>
</evidence>
<dbReference type="PIRSF" id="PIRSF000439">
    <property type="entry name" value="Oat_ACAT_DAG_ARE"/>
    <property type="match status" value="1"/>
</dbReference>
<feature type="transmembrane region" description="Helical" evidence="11">
    <location>
        <begin position="460"/>
        <end position="478"/>
    </location>
</feature>
<dbReference type="PANTHER" id="PTHR10408:SF8">
    <property type="entry name" value="O-ACYLTRANSFERASE"/>
    <property type="match status" value="1"/>
</dbReference>
<feature type="transmembrane region" description="Helical" evidence="11">
    <location>
        <begin position="119"/>
        <end position="139"/>
    </location>
</feature>
<feature type="transmembrane region" description="Helical" evidence="11">
    <location>
        <begin position="406"/>
        <end position="423"/>
    </location>
</feature>
<keyword evidence="8 9" id="KW-0012">Acyltransferase</keyword>
<dbReference type="PANTHER" id="PTHR10408">
    <property type="entry name" value="STEROL O-ACYLTRANSFERASE"/>
    <property type="match status" value="1"/>
</dbReference>
<feature type="transmembrane region" description="Helical" evidence="11">
    <location>
        <begin position="279"/>
        <end position="298"/>
    </location>
</feature>
<feature type="active site" evidence="10">
    <location>
        <position position="419"/>
    </location>
</feature>
<organism evidence="12 13">
    <name type="scientific">Polypedilum vanderplanki</name>
    <name type="common">Sleeping chironomid midge</name>
    <dbReference type="NCBI Taxonomy" id="319348"/>
    <lineage>
        <taxon>Eukaryota</taxon>
        <taxon>Metazoa</taxon>
        <taxon>Ecdysozoa</taxon>
        <taxon>Arthropoda</taxon>
        <taxon>Hexapoda</taxon>
        <taxon>Insecta</taxon>
        <taxon>Pterygota</taxon>
        <taxon>Neoptera</taxon>
        <taxon>Endopterygota</taxon>
        <taxon>Diptera</taxon>
        <taxon>Nematocera</taxon>
        <taxon>Chironomoidea</taxon>
        <taxon>Chironomidae</taxon>
        <taxon>Chironominae</taxon>
        <taxon>Polypedilum</taxon>
        <taxon>Polypedilum</taxon>
    </lineage>
</organism>
<dbReference type="GO" id="GO:0008374">
    <property type="term" value="F:O-acyltransferase activity"/>
    <property type="evidence" value="ECO:0007669"/>
    <property type="project" value="InterPro"/>
</dbReference>
<keyword evidence="4 11" id="KW-0812">Transmembrane</keyword>
<accession>A0A9J6BNM0</accession>
<feature type="transmembrane region" description="Helical" evidence="11">
    <location>
        <begin position="146"/>
        <end position="173"/>
    </location>
</feature>
<dbReference type="Proteomes" id="UP001107558">
    <property type="component" value="Chromosome 3"/>
</dbReference>
<keyword evidence="6 11" id="KW-1133">Transmembrane helix</keyword>
<keyword evidence="5 9" id="KW-0256">Endoplasmic reticulum</keyword>
<reference evidence="12" key="1">
    <citation type="submission" date="2021-03" db="EMBL/GenBank/DDBJ databases">
        <title>Chromosome level genome of the anhydrobiotic midge Polypedilum vanderplanki.</title>
        <authorList>
            <person name="Yoshida Y."/>
            <person name="Kikawada T."/>
            <person name="Gusev O."/>
        </authorList>
    </citation>
    <scope>NUCLEOTIDE SEQUENCE</scope>
    <source>
        <strain evidence="12">NIAS01</strain>
        <tissue evidence="12">Whole body or cell culture</tissue>
    </source>
</reference>
<dbReference type="InterPro" id="IPR004299">
    <property type="entry name" value="MBOAT_fam"/>
</dbReference>
<name>A0A9J6BNM0_POLVA</name>
<sequence>MSKIDDKVLNGIFEDVRKLSLKCHDFEKQFINKSDNGKSEEKSMKNNRMHLPDRYFQARNSVLTDLFEIKHISTIYRIFMVIFTLLLLNVFVSDFADTGKINLGQQTIIKGFSGFQNAIKIWICMQFSIFCIYPAFFIWTKATRKFFLLNGPFIAIWNLLGVLSVIAYQVAFISFSTKAVLDYKLGPAASMALLMEVVRFMMKSHAFIRSSVPRAFKKKPLKKEVKSSDDSELEYDNDNSKIKINQSLPTFRQFSYFLFAPTLVYRDNYPRTQQIRWHFVLKCFLEVLSLLFILSFLFERTMQPTYSTFGSKFYEIGVKELTTSVFNSMLPGLLCFLCGFYGLLHAWQNAFAELLRFADRMFYLDWWNATNFSVYYRTWNSIVHDWLYLYVYKDLYEHIFKRNRQICQFLVFSISAIFHEYILGFTFRFFYPVLFIEFQGIGVILFFLMRKDMKSLGNFLMWMSLAIGTGLLLSLYHMEYYARENCEYDKEKIINYFIPISWSCNGLKYNKNWKLQF</sequence>
<comment type="subcellular location">
    <subcellularLocation>
        <location evidence="1 9">Endoplasmic reticulum membrane</location>
        <topology evidence="1 9">Multi-pass membrane protein</topology>
    </subcellularLocation>
</comment>
<dbReference type="OrthoDB" id="10039049at2759"/>
<evidence type="ECO:0000313" key="12">
    <source>
        <dbReference type="EMBL" id="KAG5671370.1"/>
    </source>
</evidence>
<proteinExistence type="inferred from homology"/>
<comment type="caution">
    <text evidence="12">The sequence shown here is derived from an EMBL/GenBank/DDBJ whole genome shotgun (WGS) entry which is preliminary data.</text>
</comment>
<dbReference type="AlphaFoldDB" id="A0A9J6BNM0"/>
<dbReference type="GO" id="GO:0005789">
    <property type="term" value="C:endoplasmic reticulum membrane"/>
    <property type="evidence" value="ECO:0007669"/>
    <property type="project" value="UniProtKB-SubCell"/>
</dbReference>
<evidence type="ECO:0000256" key="5">
    <source>
        <dbReference type="ARBA" id="ARBA00022824"/>
    </source>
</evidence>
<evidence type="ECO:0000256" key="4">
    <source>
        <dbReference type="ARBA" id="ARBA00022692"/>
    </source>
</evidence>
<evidence type="ECO:0000256" key="2">
    <source>
        <dbReference type="ARBA" id="ARBA00009010"/>
    </source>
</evidence>
<protein>
    <recommendedName>
        <fullName evidence="9">O-acyltransferase</fullName>
    </recommendedName>
</protein>
<feature type="transmembrane region" description="Helical" evidence="11">
    <location>
        <begin position="74"/>
        <end position="92"/>
    </location>
</feature>